<keyword evidence="3" id="KW-0436">Ligase</keyword>
<dbReference type="NCBIfam" id="TIGR02258">
    <property type="entry name" value="2_5_ligase"/>
    <property type="match status" value="1"/>
</dbReference>
<dbReference type="Proteomes" id="UP000239735">
    <property type="component" value="Unassembled WGS sequence"/>
</dbReference>
<dbReference type="Pfam" id="PF13563">
    <property type="entry name" value="2_5_RNA_ligase2"/>
    <property type="match status" value="1"/>
</dbReference>
<dbReference type="InterPro" id="IPR009097">
    <property type="entry name" value="Cyclic_Pdiesterase"/>
</dbReference>
<name>A0A2N9L3Y9_9BACT</name>
<evidence type="ECO:0000313" key="3">
    <source>
        <dbReference type="EMBL" id="SPE17863.1"/>
    </source>
</evidence>
<dbReference type="HAMAP" id="MF_01940">
    <property type="entry name" value="RNA_CPDase"/>
    <property type="match status" value="1"/>
</dbReference>
<protein>
    <recommendedName>
        <fullName evidence="2">RNA 2',3'-cyclic phosphodiesterase</fullName>
        <shortName evidence="2">RNA 2',3'-CPDase</shortName>
        <ecNumber evidence="2">3.1.4.58</ecNumber>
    </recommendedName>
</protein>
<sequence>MRLFVGIPLADAVARDLAAVVGRLRSSESAALRGSDGLRWTEPESWHITLQFLDNSTAEQLDCLKARLGEVRSKAAPVLLGKLGCFDRAGVLFAEVTVTPEVAALQQKILAATDPCGFVAETRPFHPHITLARSKGQGHRTDLRKLLDNAGGQPAFTRFTAREFLLYESYLGASGAKYEIRQRFPLIEA</sequence>
<dbReference type="Gene3D" id="3.90.1140.10">
    <property type="entry name" value="Cyclic phosphodiesterase"/>
    <property type="match status" value="1"/>
</dbReference>
<comment type="catalytic activity">
    <reaction evidence="2">
        <text>a 3'-end 2',3'-cyclophospho-ribonucleotide-RNA + H2O = a 3'-end 2'-phospho-ribonucleotide-RNA + H(+)</text>
        <dbReference type="Rhea" id="RHEA:11828"/>
        <dbReference type="Rhea" id="RHEA-COMP:10464"/>
        <dbReference type="Rhea" id="RHEA-COMP:17353"/>
        <dbReference type="ChEBI" id="CHEBI:15377"/>
        <dbReference type="ChEBI" id="CHEBI:15378"/>
        <dbReference type="ChEBI" id="CHEBI:83064"/>
        <dbReference type="ChEBI" id="CHEBI:173113"/>
        <dbReference type="EC" id="3.1.4.58"/>
    </reaction>
</comment>
<dbReference type="InterPro" id="IPR004175">
    <property type="entry name" value="RNA_CPDase"/>
</dbReference>
<keyword evidence="1 2" id="KW-0378">Hydrolase</keyword>
<evidence type="ECO:0000256" key="2">
    <source>
        <dbReference type="HAMAP-Rule" id="MF_01940"/>
    </source>
</evidence>
<dbReference type="AlphaFoldDB" id="A0A2N9L3Y9"/>
<dbReference type="PANTHER" id="PTHR35561">
    <property type="entry name" value="RNA 2',3'-CYCLIC PHOSPHODIESTERASE"/>
    <property type="match status" value="1"/>
</dbReference>
<dbReference type="GO" id="GO:0016874">
    <property type="term" value="F:ligase activity"/>
    <property type="evidence" value="ECO:0007669"/>
    <property type="project" value="UniProtKB-KW"/>
</dbReference>
<dbReference type="SUPFAM" id="SSF55144">
    <property type="entry name" value="LigT-like"/>
    <property type="match status" value="1"/>
</dbReference>
<feature type="active site" description="Proton donor" evidence="2">
    <location>
        <position position="47"/>
    </location>
</feature>
<dbReference type="EMBL" id="OKRB01000015">
    <property type="protein sequence ID" value="SPE17863.1"/>
    <property type="molecule type" value="Genomic_DNA"/>
</dbReference>
<feature type="active site" description="Proton acceptor" evidence="2">
    <location>
        <position position="128"/>
    </location>
</feature>
<comment type="function">
    <text evidence="2">Hydrolyzes RNA 2',3'-cyclic phosphodiester to an RNA 2'-phosphomonoester.</text>
</comment>
<evidence type="ECO:0000313" key="4">
    <source>
        <dbReference type="Proteomes" id="UP000239735"/>
    </source>
</evidence>
<comment type="similarity">
    <text evidence="2">Belongs to the 2H phosphoesterase superfamily. ThpR family.</text>
</comment>
<feature type="short sequence motif" description="HXTX 1" evidence="2">
    <location>
        <begin position="47"/>
        <end position="50"/>
    </location>
</feature>
<organism evidence="3 4">
    <name type="scientific">Candidatus Sulfuritelmatomonas gaucii</name>
    <dbReference type="NCBI Taxonomy" id="2043161"/>
    <lineage>
        <taxon>Bacteria</taxon>
        <taxon>Pseudomonadati</taxon>
        <taxon>Acidobacteriota</taxon>
        <taxon>Terriglobia</taxon>
        <taxon>Terriglobales</taxon>
        <taxon>Acidobacteriaceae</taxon>
        <taxon>Candidatus Sulfuritelmatomonas</taxon>
    </lineage>
</organism>
<gene>
    <name evidence="3" type="ORF">SBA5_1110007</name>
</gene>
<accession>A0A2N9L3Y9</accession>
<dbReference type="PANTHER" id="PTHR35561:SF1">
    <property type="entry name" value="RNA 2',3'-CYCLIC PHOSPHODIESTERASE"/>
    <property type="match status" value="1"/>
</dbReference>
<dbReference type="GO" id="GO:0004113">
    <property type="term" value="F:2',3'-cyclic-nucleotide 3'-phosphodiesterase activity"/>
    <property type="evidence" value="ECO:0007669"/>
    <property type="project" value="InterPro"/>
</dbReference>
<reference evidence="4" key="1">
    <citation type="submission" date="2018-02" db="EMBL/GenBank/DDBJ databases">
        <authorList>
            <person name="Hausmann B."/>
        </authorList>
    </citation>
    <scope>NUCLEOTIDE SEQUENCE [LARGE SCALE GENOMIC DNA]</scope>
    <source>
        <strain evidence="4">Peat soil MAG SbA5</strain>
    </source>
</reference>
<evidence type="ECO:0000256" key="1">
    <source>
        <dbReference type="ARBA" id="ARBA00022801"/>
    </source>
</evidence>
<proteinExistence type="inferred from homology"/>
<dbReference type="GO" id="GO:0008664">
    <property type="term" value="F:RNA 2',3'-cyclic 3'-phosphodiesterase activity"/>
    <property type="evidence" value="ECO:0007669"/>
    <property type="project" value="UniProtKB-EC"/>
</dbReference>
<dbReference type="OrthoDB" id="9789350at2"/>
<dbReference type="EC" id="3.1.4.58" evidence="2"/>
<feature type="short sequence motif" description="HXTX 2" evidence="2">
    <location>
        <begin position="128"/>
        <end position="131"/>
    </location>
</feature>